<dbReference type="Gene3D" id="1.10.10.10">
    <property type="entry name" value="Winged helix-like DNA-binding domain superfamily/Winged helix DNA-binding domain"/>
    <property type="match status" value="1"/>
</dbReference>
<dbReference type="InterPro" id="IPR039425">
    <property type="entry name" value="RNA_pol_sigma-70-like"/>
</dbReference>
<dbReference type="RefSeq" id="WP_203166689.1">
    <property type="nucleotide sequence ID" value="NZ_JAEVLS010000002.1"/>
</dbReference>
<keyword evidence="2" id="KW-0805">Transcription regulation</keyword>
<keyword evidence="3" id="KW-0731">Sigma factor</keyword>
<dbReference type="Gene3D" id="1.10.1740.10">
    <property type="match status" value="1"/>
</dbReference>
<dbReference type="PANTHER" id="PTHR43133:SF62">
    <property type="entry name" value="RNA POLYMERASE SIGMA FACTOR SIGZ"/>
    <property type="match status" value="1"/>
</dbReference>
<evidence type="ECO:0000256" key="4">
    <source>
        <dbReference type="ARBA" id="ARBA00023163"/>
    </source>
</evidence>
<reference evidence="6 7" key="1">
    <citation type="journal article" date="2021" name="Int. J. Syst. Evol. Microbiol.">
        <title>Steroidobacter gossypii sp. nov., isolated from soil of cotton cropping field.</title>
        <authorList>
            <person name="Huang R."/>
            <person name="Yang S."/>
            <person name="Zhen C."/>
            <person name="Liu W."/>
        </authorList>
    </citation>
    <scope>NUCLEOTIDE SEQUENCE [LARGE SCALE GENOMIC DNA]</scope>
    <source>
        <strain evidence="6 7">S1-65</strain>
    </source>
</reference>
<dbReference type="InterPro" id="IPR013249">
    <property type="entry name" value="RNA_pol_sigma70_r4_t2"/>
</dbReference>
<feature type="domain" description="RNA polymerase sigma factor 70 region 4 type 2" evidence="5">
    <location>
        <begin position="129"/>
        <end position="180"/>
    </location>
</feature>
<name>A0ABS1WUN6_9GAMM</name>
<dbReference type="Pfam" id="PF08281">
    <property type="entry name" value="Sigma70_r4_2"/>
    <property type="match status" value="1"/>
</dbReference>
<gene>
    <name evidence="6" type="ORF">JM946_08050</name>
</gene>
<comment type="similarity">
    <text evidence="1">Belongs to the sigma-70 factor family. ECF subfamily.</text>
</comment>
<evidence type="ECO:0000256" key="2">
    <source>
        <dbReference type="ARBA" id="ARBA00023015"/>
    </source>
</evidence>
<organism evidence="6 7">
    <name type="scientific">Steroidobacter gossypii</name>
    <dbReference type="NCBI Taxonomy" id="2805490"/>
    <lineage>
        <taxon>Bacteria</taxon>
        <taxon>Pseudomonadati</taxon>
        <taxon>Pseudomonadota</taxon>
        <taxon>Gammaproteobacteria</taxon>
        <taxon>Steroidobacterales</taxon>
        <taxon>Steroidobacteraceae</taxon>
        <taxon>Steroidobacter</taxon>
    </lineage>
</organism>
<dbReference type="InterPro" id="IPR013324">
    <property type="entry name" value="RNA_pol_sigma_r3/r4-like"/>
</dbReference>
<proteinExistence type="inferred from homology"/>
<evidence type="ECO:0000256" key="3">
    <source>
        <dbReference type="ARBA" id="ARBA00023082"/>
    </source>
</evidence>
<evidence type="ECO:0000313" key="6">
    <source>
        <dbReference type="EMBL" id="MBM0104695.1"/>
    </source>
</evidence>
<comment type="caution">
    <text evidence="6">The sequence shown here is derived from an EMBL/GenBank/DDBJ whole genome shotgun (WGS) entry which is preliminary data.</text>
</comment>
<dbReference type="InterPro" id="IPR013325">
    <property type="entry name" value="RNA_pol_sigma_r2"/>
</dbReference>
<dbReference type="EMBL" id="JAEVLS010000002">
    <property type="protein sequence ID" value="MBM0104695.1"/>
    <property type="molecule type" value="Genomic_DNA"/>
</dbReference>
<dbReference type="InterPro" id="IPR036388">
    <property type="entry name" value="WH-like_DNA-bd_sf"/>
</dbReference>
<evidence type="ECO:0000313" key="7">
    <source>
        <dbReference type="Proteomes" id="UP000661077"/>
    </source>
</evidence>
<sequence>MSAEATNEATLTLGELLYANPAVTRIGEKEWLALIHAIAAGDEAALRSLYEKTHPLVFTYLVRLTGDRELTQELVLDIYQMIWCEAPVFAAAEGPVLGWIMRQARAHALHHPRAGKPPGDAERVAEDLRLKEALETLTMHEREAIEATILNGSSYSELAAQHGDSIGTIKSRLRAGLAKLQLAFQKQGAAS</sequence>
<dbReference type="PANTHER" id="PTHR43133">
    <property type="entry name" value="RNA POLYMERASE ECF-TYPE SIGMA FACTO"/>
    <property type="match status" value="1"/>
</dbReference>
<dbReference type="SUPFAM" id="SSF88946">
    <property type="entry name" value="Sigma2 domain of RNA polymerase sigma factors"/>
    <property type="match status" value="1"/>
</dbReference>
<dbReference type="Proteomes" id="UP000661077">
    <property type="component" value="Unassembled WGS sequence"/>
</dbReference>
<keyword evidence="4" id="KW-0804">Transcription</keyword>
<protein>
    <recommendedName>
        <fullName evidence="5">RNA polymerase sigma factor 70 region 4 type 2 domain-containing protein</fullName>
    </recommendedName>
</protein>
<dbReference type="CDD" id="cd06171">
    <property type="entry name" value="Sigma70_r4"/>
    <property type="match status" value="1"/>
</dbReference>
<keyword evidence="7" id="KW-1185">Reference proteome</keyword>
<evidence type="ECO:0000256" key="1">
    <source>
        <dbReference type="ARBA" id="ARBA00010641"/>
    </source>
</evidence>
<accession>A0ABS1WUN6</accession>
<dbReference type="SUPFAM" id="SSF88659">
    <property type="entry name" value="Sigma3 and sigma4 domains of RNA polymerase sigma factors"/>
    <property type="match status" value="1"/>
</dbReference>
<evidence type="ECO:0000259" key="5">
    <source>
        <dbReference type="Pfam" id="PF08281"/>
    </source>
</evidence>